<accession>A0A4R6J0L7</accession>
<keyword evidence="1" id="KW-0732">Signal</keyword>
<evidence type="ECO:0008006" key="4">
    <source>
        <dbReference type="Google" id="ProtNLM"/>
    </source>
</evidence>
<feature type="signal peptide" evidence="1">
    <location>
        <begin position="1"/>
        <end position="20"/>
    </location>
</feature>
<evidence type="ECO:0000313" key="3">
    <source>
        <dbReference type="Proteomes" id="UP000295741"/>
    </source>
</evidence>
<dbReference type="AlphaFoldDB" id="A0A4R6J0L7"/>
<protein>
    <recommendedName>
        <fullName evidence="4">Outer membrane protein with beta-barrel domain</fullName>
    </recommendedName>
</protein>
<dbReference type="Proteomes" id="UP000295741">
    <property type="component" value="Unassembled WGS sequence"/>
</dbReference>
<sequence>MEVKKLFIIASLLGSVAVSAQQKTQTPAQLEKARKKEERKEKINQMIKQEEEGALVFNKQGSFSFKFNTDGWGMFYERGKYKTVTKTNLWWIELGEHKHPKEEKVPTISASGGFLIVSSYIYGKRNNFYNLKLGFGQQKLIGGKGNKNGVAVSAIYGGGITAGLLKPYYIEIQNPTTNKQEQIKYDNNDNLFLDPTIILGRGGLTKGFGEMKFVPGAHVRTALRFDYGRYNEVVSALEVGLNAEYYTQKMPILLLNKEKRLFFNAYVALTFGKRK</sequence>
<comment type="caution">
    <text evidence="2">The sequence shown here is derived from an EMBL/GenBank/DDBJ whole genome shotgun (WGS) entry which is preliminary data.</text>
</comment>
<evidence type="ECO:0000313" key="2">
    <source>
        <dbReference type="EMBL" id="TDO28281.1"/>
    </source>
</evidence>
<name>A0A4R6J0L7_9BACT</name>
<dbReference type="EMBL" id="SNWP01000010">
    <property type="protein sequence ID" value="TDO28281.1"/>
    <property type="molecule type" value="Genomic_DNA"/>
</dbReference>
<evidence type="ECO:0000256" key="1">
    <source>
        <dbReference type="SAM" id="SignalP"/>
    </source>
</evidence>
<reference evidence="2 3" key="1">
    <citation type="submission" date="2019-03" db="EMBL/GenBank/DDBJ databases">
        <title>Genomic Encyclopedia of Archaeal and Bacterial Type Strains, Phase II (KMG-II): from individual species to whole genera.</title>
        <authorList>
            <person name="Goeker M."/>
        </authorList>
    </citation>
    <scope>NUCLEOTIDE SEQUENCE [LARGE SCALE GENOMIC DNA]</scope>
    <source>
        <strain evidence="2 3">DSM 28323</strain>
    </source>
</reference>
<proteinExistence type="predicted"/>
<keyword evidence="3" id="KW-1185">Reference proteome</keyword>
<feature type="chain" id="PRO_5020566646" description="Outer membrane protein with beta-barrel domain" evidence="1">
    <location>
        <begin position="21"/>
        <end position="275"/>
    </location>
</feature>
<organism evidence="2 3">
    <name type="scientific">Sediminibacterium goheungense</name>
    <dbReference type="NCBI Taxonomy" id="1086393"/>
    <lineage>
        <taxon>Bacteria</taxon>
        <taxon>Pseudomonadati</taxon>
        <taxon>Bacteroidota</taxon>
        <taxon>Chitinophagia</taxon>
        <taxon>Chitinophagales</taxon>
        <taxon>Chitinophagaceae</taxon>
        <taxon>Sediminibacterium</taxon>
    </lineage>
</organism>
<gene>
    <name evidence="2" type="ORF">BC659_0344</name>
</gene>